<dbReference type="SUPFAM" id="SSF46689">
    <property type="entry name" value="Homeodomain-like"/>
    <property type="match status" value="1"/>
</dbReference>
<dbReference type="HOGENOM" id="CLU_069356_12_4_4"/>
<evidence type="ECO:0000256" key="4">
    <source>
        <dbReference type="ARBA" id="ARBA00023163"/>
    </source>
</evidence>
<evidence type="ECO:0000256" key="1">
    <source>
        <dbReference type="ARBA" id="ARBA00022491"/>
    </source>
</evidence>
<feature type="DNA-binding region" description="H-T-H motif" evidence="5">
    <location>
        <begin position="35"/>
        <end position="54"/>
    </location>
</feature>
<dbReference type="GeneID" id="93202371"/>
<keyword evidence="2" id="KW-0805">Transcription regulation</keyword>
<dbReference type="InterPro" id="IPR041490">
    <property type="entry name" value="KstR2_TetR_C"/>
</dbReference>
<gene>
    <name evidence="7" type="ORF">BN112_2812</name>
</gene>
<organism evidence="7 8">
    <name type="scientific">Bordetella bronchiseptica 253</name>
    <dbReference type="NCBI Taxonomy" id="568707"/>
    <lineage>
        <taxon>Bacteria</taxon>
        <taxon>Pseudomonadati</taxon>
        <taxon>Pseudomonadota</taxon>
        <taxon>Betaproteobacteria</taxon>
        <taxon>Burkholderiales</taxon>
        <taxon>Alcaligenaceae</taxon>
        <taxon>Bordetella</taxon>
    </lineage>
</organism>
<dbReference type="Gene3D" id="1.10.10.60">
    <property type="entry name" value="Homeodomain-like"/>
    <property type="match status" value="1"/>
</dbReference>
<dbReference type="Proteomes" id="UP000007564">
    <property type="component" value="Chromosome"/>
</dbReference>
<evidence type="ECO:0000256" key="2">
    <source>
        <dbReference type="ARBA" id="ARBA00023015"/>
    </source>
</evidence>
<accession>A0A0C6P9I4</accession>
<dbReference type="InterPro" id="IPR001647">
    <property type="entry name" value="HTH_TetR"/>
</dbReference>
<reference evidence="7 8" key="1">
    <citation type="journal article" date="2012" name="BMC Genomics">
        <title>Comparative genomics of the classical Bordetella subspecies: the evolution and exchange of virulence-associated diversity amongst closely related pathogens.</title>
        <authorList>
            <person name="Park J."/>
            <person name="Zhang Y."/>
            <person name="Buboltz A.M."/>
            <person name="Zhang X."/>
            <person name="Schuster S.C."/>
            <person name="Ahuja U."/>
            <person name="Liu M."/>
            <person name="Miller J.F."/>
            <person name="Sebaihia M."/>
            <person name="Bentley S.D."/>
            <person name="Parkhill J."/>
            <person name="Harvill E.T."/>
        </authorList>
    </citation>
    <scope>NUCLEOTIDE SEQUENCE [LARGE SCALE GENOMIC DNA]</scope>
    <source>
        <strain evidence="7 8">253</strain>
    </source>
</reference>
<dbReference type="OrthoDB" id="9803878at2"/>
<name>A0A0C6P9I4_BORBO</name>
<dbReference type="InterPro" id="IPR023772">
    <property type="entry name" value="DNA-bd_HTH_TetR-type_CS"/>
</dbReference>
<keyword evidence="3 5" id="KW-0238">DNA-binding</keyword>
<dbReference type="PANTHER" id="PTHR30055">
    <property type="entry name" value="HTH-TYPE TRANSCRIPTIONAL REGULATOR RUTR"/>
    <property type="match status" value="1"/>
</dbReference>
<evidence type="ECO:0000256" key="5">
    <source>
        <dbReference type="PROSITE-ProRule" id="PRU00335"/>
    </source>
</evidence>
<feature type="domain" description="HTH tetR-type" evidence="6">
    <location>
        <begin position="12"/>
        <end position="72"/>
    </location>
</feature>
<dbReference type="PANTHER" id="PTHR30055:SF234">
    <property type="entry name" value="HTH-TYPE TRANSCRIPTIONAL REGULATOR BETI"/>
    <property type="match status" value="1"/>
</dbReference>
<dbReference type="GO" id="GO:0000976">
    <property type="term" value="F:transcription cis-regulatory region binding"/>
    <property type="evidence" value="ECO:0007669"/>
    <property type="project" value="TreeGrafter"/>
</dbReference>
<dbReference type="Pfam" id="PF00440">
    <property type="entry name" value="TetR_N"/>
    <property type="match status" value="1"/>
</dbReference>
<dbReference type="Pfam" id="PF17932">
    <property type="entry name" value="TetR_C_24"/>
    <property type="match status" value="1"/>
</dbReference>
<dbReference type="PRINTS" id="PR00455">
    <property type="entry name" value="HTHTETR"/>
</dbReference>
<keyword evidence="4" id="KW-0804">Transcription</keyword>
<dbReference type="PROSITE" id="PS01081">
    <property type="entry name" value="HTH_TETR_1"/>
    <property type="match status" value="1"/>
</dbReference>
<evidence type="ECO:0000259" key="6">
    <source>
        <dbReference type="PROSITE" id="PS50977"/>
    </source>
</evidence>
<dbReference type="InterPro" id="IPR050109">
    <property type="entry name" value="HTH-type_TetR-like_transc_reg"/>
</dbReference>
<sequence>MARRQTSSNGAGETRENLLRLAARIFSAQGYSGTTMRSIAQQAGIETASIYYHFPSKEDLVDEVMEIGATAIIQHMTERIEALGDGATAEERFRAAVLGQMAGMVKHGEYTLASSSLIEQLPEKVRERQSKRRESYQKLWAGLLEDLRAEGRLRSDVDLHLARMFILGSVQSIRYWFNPRKGSLEKVAAQLCDLFFEGVGQRG</sequence>
<dbReference type="InterPro" id="IPR036271">
    <property type="entry name" value="Tet_transcr_reg_TetR-rel_C_sf"/>
</dbReference>
<dbReference type="PROSITE" id="PS50977">
    <property type="entry name" value="HTH_TETR_2"/>
    <property type="match status" value="1"/>
</dbReference>
<evidence type="ECO:0000313" key="8">
    <source>
        <dbReference type="Proteomes" id="UP000007564"/>
    </source>
</evidence>
<keyword evidence="1" id="KW-0678">Repressor</keyword>
<dbReference type="AlphaFoldDB" id="A0A0C6P9I4"/>
<evidence type="ECO:0000256" key="3">
    <source>
        <dbReference type="ARBA" id="ARBA00023125"/>
    </source>
</evidence>
<proteinExistence type="predicted"/>
<dbReference type="EMBL" id="HE965806">
    <property type="protein sequence ID" value="CCJ54729.1"/>
    <property type="molecule type" value="Genomic_DNA"/>
</dbReference>
<dbReference type="SUPFAM" id="SSF48498">
    <property type="entry name" value="Tetracyclin repressor-like, C-terminal domain"/>
    <property type="match status" value="1"/>
</dbReference>
<dbReference type="KEGG" id="bbh:BN112_2812"/>
<protein>
    <recommendedName>
        <fullName evidence="6">HTH tetR-type domain-containing protein</fullName>
    </recommendedName>
</protein>
<dbReference type="Gene3D" id="1.10.357.10">
    <property type="entry name" value="Tetracycline Repressor, domain 2"/>
    <property type="match status" value="1"/>
</dbReference>
<evidence type="ECO:0000313" key="7">
    <source>
        <dbReference type="EMBL" id="CCJ54729.1"/>
    </source>
</evidence>
<dbReference type="InterPro" id="IPR009057">
    <property type="entry name" value="Homeodomain-like_sf"/>
</dbReference>
<dbReference type="GO" id="GO:0003700">
    <property type="term" value="F:DNA-binding transcription factor activity"/>
    <property type="evidence" value="ECO:0007669"/>
    <property type="project" value="TreeGrafter"/>
</dbReference>
<dbReference type="RefSeq" id="WP_003808006.1">
    <property type="nucleotide sequence ID" value="NC_019382.1"/>
</dbReference>